<evidence type="ECO:0000256" key="2">
    <source>
        <dbReference type="ARBA" id="ARBA00022475"/>
    </source>
</evidence>
<feature type="transmembrane region" description="Helical" evidence="6">
    <location>
        <begin position="441"/>
        <end position="461"/>
    </location>
</feature>
<feature type="transmembrane region" description="Helical" evidence="6">
    <location>
        <begin position="295"/>
        <end position="315"/>
    </location>
</feature>
<proteinExistence type="predicted"/>
<feature type="transmembrane region" description="Helical" evidence="6">
    <location>
        <begin position="417"/>
        <end position="435"/>
    </location>
</feature>
<gene>
    <name evidence="7" type="ORF">DU74_02210</name>
</gene>
<dbReference type="PANTHER" id="PTHR30250">
    <property type="entry name" value="PST FAMILY PREDICTED COLANIC ACID TRANSPORTER"/>
    <property type="match status" value="1"/>
</dbReference>
<name>A0A0F8Q118_METMZ</name>
<dbReference type="GO" id="GO:0005886">
    <property type="term" value="C:plasma membrane"/>
    <property type="evidence" value="ECO:0007669"/>
    <property type="project" value="UniProtKB-SubCell"/>
</dbReference>
<evidence type="ECO:0000313" key="8">
    <source>
        <dbReference type="Proteomes" id="UP000034450"/>
    </source>
</evidence>
<feature type="transmembrane region" description="Helical" evidence="6">
    <location>
        <begin position="358"/>
        <end position="377"/>
    </location>
</feature>
<dbReference type="CDD" id="cd13128">
    <property type="entry name" value="MATE_Wzx_like"/>
    <property type="match status" value="1"/>
</dbReference>
<protein>
    <submittedName>
        <fullName evidence="7">Uncharacterized protein</fullName>
    </submittedName>
</protein>
<organism evidence="7 8">
    <name type="scientific">Methanosarcina mazei</name>
    <name type="common">Methanosarcina frisia</name>
    <dbReference type="NCBI Taxonomy" id="2209"/>
    <lineage>
        <taxon>Archaea</taxon>
        <taxon>Methanobacteriati</taxon>
        <taxon>Methanobacteriota</taxon>
        <taxon>Stenosarchaea group</taxon>
        <taxon>Methanomicrobia</taxon>
        <taxon>Methanosarcinales</taxon>
        <taxon>Methanosarcinaceae</taxon>
        <taxon>Methanosarcina</taxon>
    </lineage>
</organism>
<feature type="transmembrane region" description="Helical" evidence="6">
    <location>
        <begin position="12"/>
        <end position="32"/>
    </location>
</feature>
<dbReference type="InterPro" id="IPR050833">
    <property type="entry name" value="Poly_Biosynth_Transport"/>
</dbReference>
<feature type="transmembrane region" description="Helical" evidence="6">
    <location>
        <begin position="251"/>
        <end position="274"/>
    </location>
</feature>
<keyword evidence="5 6" id="KW-0472">Membrane</keyword>
<dbReference type="PATRIC" id="fig|2209.85.peg.474"/>
<dbReference type="InterPro" id="IPR002797">
    <property type="entry name" value="Polysacc_synth"/>
</dbReference>
<comment type="caution">
    <text evidence="7">The sequence shown here is derived from an EMBL/GenBank/DDBJ whole genome shotgun (WGS) entry which is preliminary data.</text>
</comment>
<evidence type="ECO:0000256" key="5">
    <source>
        <dbReference type="ARBA" id="ARBA00023136"/>
    </source>
</evidence>
<feature type="transmembrane region" description="Helical" evidence="6">
    <location>
        <begin position="44"/>
        <end position="68"/>
    </location>
</feature>
<keyword evidence="2" id="KW-1003">Cell membrane</keyword>
<keyword evidence="3 6" id="KW-0812">Transmembrane</keyword>
<evidence type="ECO:0000256" key="4">
    <source>
        <dbReference type="ARBA" id="ARBA00022989"/>
    </source>
</evidence>
<keyword evidence="4 6" id="KW-1133">Transmembrane helix</keyword>
<evidence type="ECO:0000256" key="3">
    <source>
        <dbReference type="ARBA" id="ARBA00022692"/>
    </source>
</evidence>
<evidence type="ECO:0000256" key="6">
    <source>
        <dbReference type="SAM" id="Phobius"/>
    </source>
</evidence>
<reference evidence="7 8" key="1">
    <citation type="journal article" date="2015" name="ISME J.">
        <title>Genomic and phenotypic differentiation among Methanosarcina mazei populations from Columbia River sediment.</title>
        <authorList>
            <person name="Youngblut N.D."/>
            <person name="Wirth J.S."/>
            <person name="Henriksen J.R."/>
            <person name="Smith M."/>
            <person name="Simon H."/>
            <person name="Metcalf W.W."/>
            <person name="Whitaker R.J."/>
        </authorList>
    </citation>
    <scope>NUCLEOTIDE SEQUENCE [LARGE SCALE GENOMIC DNA]</scope>
    <source>
        <strain evidence="7 8">1.H.A.2.6</strain>
    </source>
</reference>
<evidence type="ECO:0000313" key="7">
    <source>
        <dbReference type="EMBL" id="KKH59370.1"/>
    </source>
</evidence>
<dbReference type="AlphaFoldDB" id="A0A0F8Q118"/>
<dbReference type="Proteomes" id="UP000034450">
    <property type="component" value="Unassembled WGS sequence"/>
</dbReference>
<feature type="transmembrane region" description="Helical" evidence="6">
    <location>
        <begin position="383"/>
        <end position="405"/>
    </location>
</feature>
<dbReference type="EMBL" id="JJQN01000097">
    <property type="protein sequence ID" value="KKH59370.1"/>
    <property type="molecule type" value="Genomic_DNA"/>
</dbReference>
<comment type="subcellular location">
    <subcellularLocation>
        <location evidence="1">Cell membrane</location>
        <topology evidence="1">Multi-pass membrane protein</topology>
    </subcellularLocation>
</comment>
<dbReference type="Pfam" id="PF01943">
    <property type="entry name" value="Polysacc_synt"/>
    <property type="match status" value="1"/>
</dbReference>
<sequence length="476" mass="54294">MNTYKTIFKNTLATALSQVITSILGFLLLIYIARYLGETEFGKYSFAVSFTLLFIIFQDLGISNFIVIEIARRKEIASDYLTNALEIKTISSVLVFGLIYLTINIMDYPPETRHIVYLFGIYTILTYFAQTFKSVFQAFEKMEYVAFITTSEKTILFLLAIYVLTSGFGLIELAYVHILTGAFSILLSYYICFKKIEKPKITTNLVLWKKLIVESIPFGLNTLFGMMFFKIDTVMLSVFQNDADVGIYNAAYIPLLSLVGIISTMAISSLYPVMSRYFIDSEESLTKITILSSKYMAIIGFPICIGCFTLAKQFIELFYVNQYSDSVIAFRIISLYIPLRLVSSITGTHLTSINKQRLRTLSVALGSLFNIILNLILIPSLSYVGASIATVLSEVFLYFLFIHYINRNYKKLELHNYYLKPLIASLLMGGLVYYLKDMNLFLLILLAIIVYFGILLVLRAFDHEDMNIVNQLVRRS</sequence>
<feature type="transmembrane region" description="Helical" evidence="6">
    <location>
        <begin position="80"/>
        <end position="103"/>
    </location>
</feature>
<feature type="transmembrane region" description="Helical" evidence="6">
    <location>
        <begin position="115"/>
        <end position="132"/>
    </location>
</feature>
<feature type="transmembrane region" description="Helical" evidence="6">
    <location>
        <begin position="327"/>
        <end position="346"/>
    </location>
</feature>
<accession>A0A0F8Q118</accession>
<dbReference type="PANTHER" id="PTHR30250:SF11">
    <property type="entry name" value="O-ANTIGEN TRANSPORTER-RELATED"/>
    <property type="match status" value="1"/>
</dbReference>
<evidence type="ECO:0000256" key="1">
    <source>
        <dbReference type="ARBA" id="ARBA00004651"/>
    </source>
</evidence>
<feature type="transmembrane region" description="Helical" evidence="6">
    <location>
        <begin position="144"/>
        <end position="164"/>
    </location>
</feature>
<feature type="transmembrane region" description="Helical" evidence="6">
    <location>
        <begin position="170"/>
        <end position="191"/>
    </location>
</feature>
<dbReference type="RefSeq" id="WP_048047611.1">
    <property type="nucleotide sequence ID" value="NZ_JJQN01000097.1"/>
</dbReference>
<feature type="transmembrane region" description="Helical" evidence="6">
    <location>
        <begin position="211"/>
        <end position="231"/>
    </location>
</feature>